<evidence type="ECO:0000313" key="6">
    <source>
        <dbReference type="EMBL" id="EDR22491.1"/>
    </source>
</evidence>
<sequence length="236" mass="26862">MLFTKQKNKIKNNNKFYPMKRTKKDEPFKDNNMSAPQWFVPVKAGDAKVPAYYPTDDMIQEQKKKLRTRKGAKITALDKPAWNLEKLRKSIVPGAILIIVAGKYAGKKVVFLKQCIKSGALIVTGPFKINGVPLMRINQRYVIATSQKVDVSKVDTTGVDVKFFKKIAIKKAAFGKTVEEDFAKKQYEAKKASIVEKQKQVDESIVAEIKKVPYLKEYMASYFTLKNGDHPHLLKF</sequence>
<proteinExistence type="inferred from homology"/>
<dbReference type="InterPro" id="IPR041997">
    <property type="entry name" value="Ribosomal_eL6_KOW"/>
</dbReference>
<evidence type="ECO:0000256" key="2">
    <source>
        <dbReference type="ARBA" id="ARBA00022980"/>
    </source>
</evidence>
<dbReference type="FunFam" id="2.30.30.30:FF:000014">
    <property type="entry name" value="60S ribosomal protein L6"/>
    <property type="match status" value="1"/>
</dbReference>
<dbReference type="GO" id="GO:0000027">
    <property type="term" value="P:ribosomal large subunit assembly"/>
    <property type="evidence" value="ECO:0007669"/>
    <property type="project" value="TreeGrafter"/>
</dbReference>
<dbReference type="CDD" id="cd13156">
    <property type="entry name" value="KOW_RPL6"/>
    <property type="match status" value="1"/>
</dbReference>
<evidence type="ECO:0000256" key="4">
    <source>
        <dbReference type="ARBA" id="ARBA00035233"/>
    </source>
</evidence>
<keyword evidence="2 6" id="KW-0689">Ribosomal protein</keyword>
<dbReference type="InterPro" id="IPR014722">
    <property type="entry name" value="Rib_uL2_dom2"/>
</dbReference>
<dbReference type="EMBL" id="DS550691">
    <property type="protein sequence ID" value="EDR22491.1"/>
    <property type="molecule type" value="Genomic_DNA"/>
</dbReference>
<evidence type="ECO:0000256" key="5">
    <source>
        <dbReference type="ARBA" id="ARBA00035351"/>
    </source>
</evidence>
<dbReference type="Proteomes" id="UP000008076">
    <property type="component" value="Unassembled WGS sequence"/>
</dbReference>
<dbReference type="GO" id="GO:0022625">
    <property type="term" value="C:cytosolic large ribosomal subunit"/>
    <property type="evidence" value="ECO:0007669"/>
    <property type="project" value="TreeGrafter"/>
</dbReference>
<organism evidence="7">
    <name type="scientific">Entamoeba dispar (strain ATCC PRA-260 / SAW760)</name>
    <dbReference type="NCBI Taxonomy" id="370354"/>
    <lineage>
        <taxon>Eukaryota</taxon>
        <taxon>Amoebozoa</taxon>
        <taxon>Evosea</taxon>
        <taxon>Archamoebae</taxon>
        <taxon>Mastigamoebida</taxon>
        <taxon>Entamoebidae</taxon>
        <taxon>Entamoeba</taxon>
    </lineage>
</organism>
<dbReference type="GO" id="GO:0002181">
    <property type="term" value="P:cytoplasmic translation"/>
    <property type="evidence" value="ECO:0007669"/>
    <property type="project" value="TreeGrafter"/>
</dbReference>
<name>B0ESJ7_ENTDS</name>
<comment type="similarity">
    <text evidence="1">Belongs to the eukaryotic ribosomal protein eL6 family.</text>
</comment>
<accession>B0ESJ7</accession>
<dbReference type="Gene3D" id="2.30.30.30">
    <property type="match status" value="1"/>
</dbReference>
<dbReference type="AlphaFoldDB" id="B0ESJ7"/>
<evidence type="ECO:0000256" key="3">
    <source>
        <dbReference type="ARBA" id="ARBA00023274"/>
    </source>
</evidence>
<evidence type="ECO:0000256" key="1">
    <source>
        <dbReference type="ARBA" id="ARBA00010592"/>
    </source>
</evidence>
<dbReference type="Pfam" id="PF01159">
    <property type="entry name" value="Ribosomal_L6e"/>
    <property type="match status" value="1"/>
</dbReference>
<gene>
    <name evidence="6" type="ORF">EDI_204130</name>
</gene>
<dbReference type="SUPFAM" id="SSF50104">
    <property type="entry name" value="Translation proteins SH3-like domain"/>
    <property type="match status" value="1"/>
</dbReference>
<dbReference type="GO" id="GO:0003723">
    <property type="term" value="F:RNA binding"/>
    <property type="evidence" value="ECO:0007669"/>
    <property type="project" value="TreeGrafter"/>
</dbReference>
<dbReference type="VEuPathDB" id="AmoebaDB:EDI_204130"/>
<reference evidence="7" key="1">
    <citation type="submission" date="2007-12" db="EMBL/GenBank/DDBJ databases">
        <title>Annotation of Entamoeba dispar SAW760.</title>
        <authorList>
            <person name="Lorenzi H."/>
            <person name="Inman J."/>
            <person name="Schobel S."/>
            <person name="Amedeo P."/>
            <person name="Caler E."/>
        </authorList>
    </citation>
    <scope>NUCLEOTIDE SEQUENCE [LARGE SCALE GENOMIC DNA]</scope>
    <source>
        <strain evidence="7">ATCC PRA-260 / SAW760</strain>
    </source>
</reference>
<dbReference type="PANTHER" id="PTHR10715:SF0">
    <property type="entry name" value="LARGE RIBOSOMAL SUBUNIT PROTEIN EL6"/>
    <property type="match status" value="1"/>
</dbReference>
<dbReference type="InterPro" id="IPR008991">
    <property type="entry name" value="Translation_prot_SH3-like_sf"/>
</dbReference>
<dbReference type="InterPro" id="IPR000915">
    <property type="entry name" value="60S_ribosomal_eL6"/>
</dbReference>
<dbReference type="OrthoDB" id="2436667at2759"/>
<protein>
    <recommendedName>
        <fullName evidence="4">Large ribosomal subunit protein eL6</fullName>
    </recommendedName>
    <alternativeName>
        <fullName evidence="5">60S ribosomal protein L6</fullName>
    </alternativeName>
</protein>
<dbReference type="GO" id="GO:0003735">
    <property type="term" value="F:structural constituent of ribosome"/>
    <property type="evidence" value="ECO:0007669"/>
    <property type="project" value="InterPro"/>
</dbReference>
<keyword evidence="3" id="KW-0687">Ribonucleoprotein</keyword>
<dbReference type="RefSeq" id="XP_001741053.1">
    <property type="nucleotide sequence ID" value="XM_001741001.1"/>
</dbReference>
<keyword evidence="7" id="KW-1185">Reference proteome</keyword>
<dbReference type="OMA" id="GPYEVNG"/>
<dbReference type="GeneID" id="5886243"/>
<dbReference type="PANTHER" id="PTHR10715">
    <property type="entry name" value="60S RIBOSOMAL PROTEIN L6"/>
    <property type="match status" value="1"/>
</dbReference>
<dbReference type="KEGG" id="edi:EDI_204130"/>
<evidence type="ECO:0000313" key="7">
    <source>
        <dbReference type="Proteomes" id="UP000008076"/>
    </source>
</evidence>
<dbReference type="eggNOG" id="KOG1694">
    <property type="taxonomic scope" value="Eukaryota"/>
</dbReference>